<dbReference type="InterPro" id="IPR050819">
    <property type="entry name" value="Tripeptidyl-peptidase_I"/>
</dbReference>
<dbReference type="Gene3D" id="3.40.50.200">
    <property type="entry name" value="Peptidase S8/S53 domain"/>
    <property type="match status" value="1"/>
</dbReference>
<proteinExistence type="predicted"/>
<feature type="binding site" evidence="15">
    <location>
        <position position="601"/>
    </location>
    <ligand>
        <name>Ca(2+)</name>
        <dbReference type="ChEBI" id="CHEBI:29108"/>
    </ligand>
</feature>
<dbReference type="Proteomes" id="UP001050691">
    <property type="component" value="Unassembled WGS sequence"/>
</dbReference>
<dbReference type="PANTHER" id="PTHR14218:SF15">
    <property type="entry name" value="TRIPEPTIDYL-PEPTIDASE 1"/>
    <property type="match status" value="1"/>
</dbReference>
<dbReference type="EC" id="3.4.14.10" evidence="4"/>
<keyword evidence="6 15" id="KW-0645">Protease</keyword>
<evidence type="ECO:0000256" key="3">
    <source>
        <dbReference type="ARBA" id="ARBA00004239"/>
    </source>
</evidence>
<dbReference type="CDD" id="cd11377">
    <property type="entry name" value="Pro-peptidase_S53"/>
    <property type="match status" value="1"/>
</dbReference>
<dbReference type="GO" id="GO:0008240">
    <property type="term" value="F:tripeptidyl-peptidase activity"/>
    <property type="evidence" value="ECO:0007669"/>
    <property type="project" value="UniProtKB-EC"/>
</dbReference>
<dbReference type="PROSITE" id="PS00138">
    <property type="entry name" value="SUBTILASE_SER"/>
    <property type="match status" value="1"/>
</dbReference>
<dbReference type="InterPro" id="IPR036852">
    <property type="entry name" value="Peptidase_S8/S53_dom_sf"/>
</dbReference>
<evidence type="ECO:0000256" key="4">
    <source>
        <dbReference type="ARBA" id="ARBA00012462"/>
    </source>
</evidence>
<evidence type="ECO:0000313" key="19">
    <source>
        <dbReference type="Proteomes" id="UP001050691"/>
    </source>
</evidence>
<dbReference type="GO" id="GO:0005576">
    <property type="term" value="C:extracellular region"/>
    <property type="evidence" value="ECO:0007669"/>
    <property type="project" value="UniProtKB-SubCell"/>
</dbReference>
<evidence type="ECO:0000256" key="10">
    <source>
        <dbReference type="ARBA" id="ARBA00022825"/>
    </source>
</evidence>
<dbReference type="PANTHER" id="PTHR14218">
    <property type="entry name" value="PROTEASE S8 TRIPEPTIDYL PEPTIDASE I CLN2"/>
    <property type="match status" value="1"/>
</dbReference>
<keyword evidence="5" id="KW-0964">Secreted</keyword>
<keyword evidence="9 15" id="KW-0378">Hydrolase</keyword>
<dbReference type="SMART" id="SM00944">
    <property type="entry name" value="Pro-kuma_activ"/>
    <property type="match status" value="1"/>
</dbReference>
<accession>A0AAV4ZW70</accession>
<dbReference type="GO" id="GO:0006508">
    <property type="term" value="P:proteolysis"/>
    <property type="evidence" value="ECO:0007669"/>
    <property type="project" value="UniProtKB-KW"/>
</dbReference>
<dbReference type="EMBL" id="BPWL01000001">
    <property type="protein sequence ID" value="GJJ05822.1"/>
    <property type="molecule type" value="Genomic_DNA"/>
</dbReference>
<dbReference type="InterPro" id="IPR023828">
    <property type="entry name" value="Peptidase_S8_Ser-AS"/>
</dbReference>
<organism evidence="18 19">
    <name type="scientific">Clathrus columnatus</name>
    <dbReference type="NCBI Taxonomy" id="1419009"/>
    <lineage>
        <taxon>Eukaryota</taxon>
        <taxon>Fungi</taxon>
        <taxon>Dikarya</taxon>
        <taxon>Basidiomycota</taxon>
        <taxon>Agaricomycotina</taxon>
        <taxon>Agaricomycetes</taxon>
        <taxon>Phallomycetidae</taxon>
        <taxon>Phallales</taxon>
        <taxon>Clathraceae</taxon>
        <taxon>Clathrus</taxon>
    </lineage>
</organism>
<evidence type="ECO:0000256" key="2">
    <source>
        <dbReference type="ARBA" id="ARBA00002451"/>
    </source>
</evidence>
<name>A0AAV4ZW70_9AGAM</name>
<feature type="binding site" evidence="15">
    <location>
        <position position="581"/>
    </location>
    <ligand>
        <name>Ca(2+)</name>
        <dbReference type="ChEBI" id="CHEBI:29108"/>
    </ligand>
</feature>
<feature type="domain" description="Peptidase S53" evidence="17">
    <location>
        <begin position="226"/>
        <end position="621"/>
    </location>
</feature>
<protein>
    <recommendedName>
        <fullName evidence="4">tripeptidyl-peptidase II</fullName>
        <ecNumber evidence="4">3.4.14.10</ecNumber>
    </recommendedName>
</protein>
<dbReference type="Pfam" id="PF00082">
    <property type="entry name" value="Peptidase_S8"/>
    <property type="match status" value="1"/>
</dbReference>
<keyword evidence="12" id="KW-0843">Virulence</keyword>
<dbReference type="AlphaFoldDB" id="A0AAV4ZW70"/>
<keyword evidence="8 16" id="KW-0732">Signal</keyword>
<dbReference type="InterPro" id="IPR030400">
    <property type="entry name" value="Sedolisin_dom"/>
</dbReference>
<dbReference type="InterPro" id="IPR015366">
    <property type="entry name" value="S53_propep"/>
</dbReference>
<feature type="active site" description="Charge relay system" evidence="15">
    <location>
        <position position="538"/>
    </location>
</feature>
<keyword evidence="10 15" id="KW-0720">Serine protease</keyword>
<dbReference type="SUPFAM" id="SSF54897">
    <property type="entry name" value="Protease propeptides/inhibitors"/>
    <property type="match status" value="1"/>
</dbReference>
<dbReference type="Pfam" id="PF09286">
    <property type="entry name" value="Pro-kuma_activ"/>
    <property type="match status" value="1"/>
</dbReference>
<comment type="cofactor">
    <cofactor evidence="15">
        <name>Ca(2+)</name>
        <dbReference type="ChEBI" id="CHEBI:29108"/>
    </cofactor>
    <text evidence="15">Binds 1 Ca(2+) ion per subunit.</text>
</comment>
<feature type="chain" id="PRO_5043921299" description="tripeptidyl-peptidase II" evidence="16">
    <location>
        <begin position="23"/>
        <end position="622"/>
    </location>
</feature>
<feature type="binding site" evidence="15">
    <location>
        <position position="599"/>
    </location>
    <ligand>
        <name>Ca(2+)</name>
        <dbReference type="ChEBI" id="CHEBI:29108"/>
    </ligand>
</feature>
<evidence type="ECO:0000256" key="14">
    <source>
        <dbReference type="ARBA" id="ARBA00023180"/>
    </source>
</evidence>
<keyword evidence="11 15" id="KW-0106">Calcium</keyword>
<dbReference type="FunFam" id="3.40.50.200:FF:000015">
    <property type="entry name" value="Tripeptidyl peptidase A"/>
    <property type="match status" value="1"/>
</dbReference>
<feature type="active site" description="Charge relay system" evidence="15">
    <location>
        <position position="323"/>
    </location>
</feature>
<gene>
    <name evidence="18" type="ORF">Clacol_000009</name>
</gene>
<dbReference type="SUPFAM" id="SSF52743">
    <property type="entry name" value="Subtilisin-like"/>
    <property type="match status" value="1"/>
</dbReference>
<keyword evidence="14" id="KW-0325">Glycoprotein</keyword>
<comment type="catalytic activity">
    <reaction evidence="1">
        <text>Release of an N-terminal tripeptide from a polypeptide.</text>
        <dbReference type="EC" id="3.4.14.10"/>
    </reaction>
</comment>
<keyword evidence="13" id="KW-0865">Zymogen</keyword>
<dbReference type="PROSITE" id="PS51695">
    <property type="entry name" value="SEDOLISIN"/>
    <property type="match status" value="1"/>
</dbReference>
<comment type="caution">
    <text evidence="18">The sequence shown here is derived from an EMBL/GenBank/DDBJ whole genome shotgun (WGS) entry which is preliminary data.</text>
</comment>
<feature type="signal peptide" evidence="16">
    <location>
        <begin position="1"/>
        <end position="22"/>
    </location>
</feature>
<comment type="subcellular location">
    <subcellularLocation>
        <location evidence="3">Secreted</location>
        <location evidence="3">Extracellular space</location>
    </subcellularLocation>
</comment>
<feature type="binding site" evidence="15">
    <location>
        <position position="580"/>
    </location>
    <ligand>
        <name>Ca(2+)</name>
        <dbReference type="ChEBI" id="CHEBI:29108"/>
    </ligand>
</feature>
<keyword evidence="19" id="KW-1185">Reference proteome</keyword>
<keyword evidence="7 15" id="KW-0479">Metal-binding</keyword>
<feature type="active site" description="Charge relay system" evidence="15">
    <location>
        <position position="319"/>
    </location>
</feature>
<evidence type="ECO:0000256" key="1">
    <source>
        <dbReference type="ARBA" id="ARBA00001910"/>
    </source>
</evidence>
<evidence type="ECO:0000256" key="11">
    <source>
        <dbReference type="ARBA" id="ARBA00022837"/>
    </source>
</evidence>
<reference evidence="18" key="1">
    <citation type="submission" date="2021-10" db="EMBL/GenBank/DDBJ databases">
        <title>De novo Genome Assembly of Clathrus columnatus (Basidiomycota, Fungi) Using Illumina and Nanopore Sequence Data.</title>
        <authorList>
            <person name="Ogiso-Tanaka E."/>
            <person name="Itagaki H."/>
            <person name="Hosoya T."/>
            <person name="Hosaka K."/>
        </authorList>
    </citation>
    <scope>NUCLEOTIDE SEQUENCE</scope>
    <source>
        <strain evidence="18">MO-923</strain>
    </source>
</reference>
<evidence type="ECO:0000256" key="7">
    <source>
        <dbReference type="ARBA" id="ARBA00022723"/>
    </source>
</evidence>
<evidence type="ECO:0000256" key="5">
    <source>
        <dbReference type="ARBA" id="ARBA00022525"/>
    </source>
</evidence>
<dbReference type="InterPro" id="IPR000209">
    <property type="entry name" value="Peptidase_S8/S53_dom"/>
</dbReference>
<evidence type="ECO:0000256" key="9">
    <source>
        <dbReference type="ARBA" id="ARBA00022801"/>
    </source>
</evidence>
<evidence type="ECO:0000256" key="8">
    <source>
        <dbReference type="ARBA" id="ARBA00022729"/>
    </source>
</evidence>
<evidence type="ECO:0000256" key="16">
    <source>
        <dbReference type="SAM" id="SignalP"/>
    </source>
</evidence>
<dbReference type="GO" id="GO:0004252">
    <property type="term" value="F:serine-type endopeptidase activity"/>
    <property type="evidence" value="ECO:0007669"/>
    <property type="project" value="UniProtKB-UniRule"/>
</dbReference>
<dbReference type="CDD" id="cd04056">
    <property type="entry name" value="Peptidases_S53"/>
    <property type="match status" value="1"/>
</dbReference>
<evidence type="ECO:0000256" key="12">
    <source>
        <dbReference type="ARBA" id="ARBA00023026"/>
    </source>
</evidence>
<comment type="function">
    <text evidence="2">Secreted tripeptidyl-peptidase which degrades proteins at acidic pHs and is involved in virulence.</text>
</comment>
<dbReference type="GO" id="GO:0046872">
    <property type="term" value="F:metal ion binding"/>
    <property type="evidence" value="ECO:0007669"/>
    <property type="project" value="UniProtKB-UniRule"/>
</dbReference>
<evidence type="ECO:0000256" key="13">
    <source>
        <dbReference type="ARBA" id="ARBA00023145"/>
    </source>
</evidence>
<evidence type="ECO:0000256" key="15">
    <source>
        <dbReference type="PROSITE-ProRule" id="PRU01032"/>
    </source>
</evidence>
<sequence length="622" mass="67055">MLKVVLFKLTLALFGAVVTVTASPTPYNYVLKETFEPSKEWVKHKQAPPDHEITLRISLAQPRLSELEQHLYAVSNPESARYGQHLSKEQVQELSAPSADALEALNSWLYSHGFDVHSADELDRSPSLDWVKVKTTVQQAEEMLNTTYHVWKHTSAGEFLVRTTSWSVPDFLSEHIDLVHPTTMFSSRFRAQAATFRLSEKEPGLSVVASIPSSEPLAVDPSCNNTITPTCVLELYNATQYKVQAPDKSKIAISSYLGEFANIADLEQFYSLLRPEAINTSFTLISINGKDAEIFHDYRFTLLQIGGQNNQTLSEAGAEADLDTQYAFGVAFPIPAVVFTTAGSPPFIPDFGTPTDSNEPYLNWLDFVLAQDNIPQTISSSYGDDEQTVPVSFAKKVCSGFARLGARGISVMVSSGDGGVGDNDPNPATQTCFTNNGKNETRFIPGFPASCPFVTAVGGTVNVPEVAVKSFGSGGGFSNIFSRPKFQNSAVLPFLKSIGNTNKGFFNPNGRAIPDVAAQGDNVEIVFRGRRSLIGGTSAASPIFAGIVALLNDARIAAGKPSLGFLNPLIYGKASKAFNDITIGSNPGCGTEGFSCAIGWDAVTGFGTPNFGLLQEIVLRDG</sequence>
<evidence type="ECO:0000259" key="17">
    <source>
        <dbReference type="PROSITE" id="PS51695"/>
    </source>
</evidence>
<evidence type="ECO:0000313" key="18">
    <source>
        <dbReference type="EMBL" id="GJJ05822.1"/>
    </source>
</evidence>
<evidence type="ECO:0000256" key="6">
    <source>
        <dbReference type="ARBA" id="ARBA00022670"/>
    </source>
</evidence>